<feature type="compositionally biased region" description="Polar residues" evidence="1">
    <location>
        <begin position="166"/>
        <end position="180"/>
    </location>
</feature>
<protein>
    <submittedName>
        <fullName evidence="2">Uncharacterized protein</fullName>
    </submittedName>
</protein>
<gene>
    <name evidence="2" type="ORF">NTEN_LOCUS1178</name>
</gene>
<proteinExistence type="predicted"/>
<accession>A0A6H5FYL4</accession>
<keyword evidence="3" id="KW-1185">Reference proteome</keyword>
<organism evidence="2 3">
    <name type="scientific">Nesidiocoris tenuis</name>
    <dbReference type="NCBI Taxonomy" id="355587"/>
    <lineage>
        <taxon>Eukaryota</taxon>
        <taxon>Metazoa</taxon>
        <taxon>Ecdysozoa</taxon>
        <taxon>Arthropoda</taxon>
        <taxon>Hexapoda</taxon>
        <taxon>Insecta</taxon>
        <taxon>Pterygota</taxon>
        <taxon>Neoptera</taxon>
        <taxon>Paraneoptera</taxon>
        <taxon>Hemiptera</taxon>
        <taxon>Heteroptera</taxon>
        <taxon>Panheteroptera</taxon>
        <taxon>Cimicomorpha</taxon>
        <taxon>Miridae</taxon>
        <taxon>Dicyphina</taxon>
        <taxon>Nesidiocoris</taxon>
    </lineage>
</organism>
<feature type="region of interest" description="Disordered" evidence="1">
    <location>
        <begin position="162"/>
        <end position="237"/>
    </location>
</feature>
<reference evidence="2 3" key="1">
    <citation type="submission" date="2020-02" db="EMBL/GenBank/DDBJ databases">
        <authorList>
            <person name="Ferguson B K."/>
        </authorList>
    </citation>
    <scope>NUCLEOTIDE SEQUENCE [LARGE SCALE GENOMIC DNA]</scope>
</reference>
<sequence>MFVGRWSMSHGHLNSFSHPGHPSVNKCEIVTSTLTSVDCHVSVVPFMSRGLKKREISTVYWCLPKFQHRPPIHSFLRPRTVISTTPELWRNQEALASHIRNFDRFLDIMTDSVDCRSTGESKSLHHGFSEPARMLDLCPGANSLSCNAGRMRYDYRAVERRRASNPEISRASNPEISGTRSPEMGRASSPEISRASIPDVSLKSARQAAPNWAGQAAPKWAGQAALKSAGQADLMSA</sequence>
<evidence type="ECO:0000313" key="3">
    <source>
        <dbReference type="Proteomes" id="UP000479000"/>
    </source>
</evidence>
<name>A0A6H5FYL4_9HEMI</name>
<dbReference type="EMBL" id="CADCXU010001961">
    <property type="protein sequence ID" value="CAA9994362.1"/>
    <property type="molecule type" value="Genomic_DNA"/>
</dbReference>
<evidence type="ECO:0000256" key="1">
    <source>
        <dbReference type="SAM" id="MobiDB-lite"/>
    </source>
</evidence>
<dbReference type="Proteomes" id="UP000479000">
    <property type="component" value="Unassembled WGS sequence"/>
</dbReference>
<evidence type="ECO:0000313" key="2">
    <source>
        <dbReference type="EMBL" id="CAA9994362.1"/>
    </source>
</evidence>
<dbReference type="AlphaFoldDB" id="A0A6H5FYL4"/>